<keyword evidence="7" id="KW-0472">Membrane</keyword>
<feature type="chain" id="PRO_5045692332" evidence="11">
    <location>
        <begin position="44"/>
        <end position="839"/>
    </location>
</feature>
<feature type="signal peptide" evidence="11">
    <location>
        <begin position="1"/>
        <end position="43"/>
    </location>
</feature>
<keyword evidence="9" id="KW-0119">Carbohydrate metabolism</keyword>
<evidence type="ECO:0000313" key="14">
    <source>
        <dbReference type="Proteomes" id="UP001596087"/>
    </source>
</evidence>
<dbReference type="PANTHER" id="PTHR13460">
    <property type="match status" value="1"/>
</dbReference>
<dbReference type="InterPro" id="IPR039155">
    <property type="entry name" value="MLEC"/>
</dbReference>
<evidence type="ECO:0000256" key="11">
    <source>
        <dbReference type="SAM" id="SignalP"/>
    </source>
</evidence>
<accession>A0ABW0BD45</accession>
<dbReference type="Proteomes" id="UP001596087">
    <property type="component" value="Unassembled WGS sequence"/>
</dbReference>
<proteinExistence type="inferred from homology"/>
<reference evidence="14" key="1">
    <citation type="journal article" date="2019" name="Int. J. Syst. Evol. Microbiol.">
        <title>The Global Catalogue of Microorganisms (GCM) 10K type strain sequencing project: providing services to taxonomists for standard genome sequencing and annotation.</title>
        <authorList>
            <consortium name="The Broad Institute Genomics Platform"/>
            <consortium name="The Broad Institute Genome Sequencing Center for Infectious Disease"/>
            <person name="Wu L."/>
            <person name="Ma J."/>
        </authorList>
    </citation>
    <scope>NUCLEOTIDE SEQUENCE [LARGE SCALE GENOMIC DNA]</scope>
    <source>
        <strain evidence="14">DFY41</strain>
    </source>
</reference>
<evidence type="ECO:0000256" key="10">
    <source>
        <dbReference type="SAM" id="MobiDB-lite"/>
    </source>
</evidence>
<evidence type="ECO:0000256" key="3">
    <source>
        <dbReference type="ARBA" id="ARBA00022692"/>
    </source>
</evidence>
<keyword evidence="5" id="KW-0256">Endoplasmic reticulum</keyword>
<dbReference type="EMBL" id="JBHSKD010000002">
    <property type="protein sequence ID" value="MFC5175189.1"/>
    <property type="molecule type" value="Genomic_DNA"/>
</dbReference>
<comment type="similarity">
    <text evidence="2">Belongs to the malectin family.</text>
</comment>
<keyword evidence="6" id="KW-1133">Transmembrane helix</keyword>
<dbReference type="RefSeq" id="WP_378585563.1">
    <property type="nucleotide sequence ID" value="NZ_JBHSKD010000002.1"/>
</dbReference>
<dbReference type="InterPro" id="IPR021720">
    <property type="entry name" value="Malectin_dom"/>
</dbReference>
<dbReference type="SUPFAM" id="SSF50998">
    <property type="entry name" value="Quinoprotein alcohol dehydrogenase-like"/>
    <property type="match status" value="1"/>
</dbReference>
<name>A0ABW0BD45_9ACTN</name>
<evidence type="ECO:0000256" key="9">
    <source>
        <dbReference type="ARBA" id="ARBA00023277"/>
    </source>
</evidence>
<protein>
    <submittedName>
        <fullName evidence="13">Malectin domain-containing carbohydrate-binding protein</fullName>
    </submittedName>
</protein>
<evidence type="ECO:0000256" key="5">
    <source>
        <dbReference type="ARBA" id="ARBA00022824"/>
    </source>
</evidence>
<comment type="subcellular location">
    <subcellularLocation>
        <location evidence="1">Endoplasmic reticulum membrane</location>
        <topology evidence="1">Single-pass type I membrane protein</topology>
    </subcellularLocation>
</comment>
<dbReference type="PANTHER" id="PTHR13460:SF0">
    <property type="entry name" value="MALECTIN"/>
    <property type="match status" value="1"/>
</dbReference>
<feature type="domain" description="Malectin" evidence="12">
    <location>
        <begin position="487"/>
        <end position="629"/>
    </location>
</feature>
<keyword evidence="8" id="KW-0325">Glycoprotein</keyword>
<evidence type="ECO:0000256" key="6">
    <source>
        <dbReference type="ARBA" id="ARBA00022989"/>
    </source>
</evidence>
<organism evidence="13 14">
    <name type="scientific">Nocardioides taihuensis</name>
    <dbReference type="NCBI Taxonomy" id="1835606"/>
    <lineage>
        <taxon>Bacteria</taxon>
        <taxon>Bacillati</taxon>
        <taxon>Actinomycetota</taxon>
        <taxon>Actinomycetes</taxon>
        <taxon>Propionibacteriales</taxon>
        <taxon>Nocardioidaceae</taxon>
        <taxon>Nocardioides</taxon>
    </lineage>
</organism>
<dbReference type="InterPro" id="IPR011047">
    <property type="entry name" value="Quinoprotein_ADH-like_sf"/>
</dbReference>
<sequence>MSARPYPLDQPRHSRTRRRRSRWAVSAVAALVAAGLPATQADAVNVDQGNRIVSANPADWTPHVMNGSVNAMTQVGNKIIAAGTFTSVSPAGTFSNTGDDLVRNRIFAFDATTGAIDTSFNPNLGGAATSLDTDGTSIYVGGSFGSVGGNSAIKRVVKLTASGAVVPGFNAVPNKGVNDLAVRGSRVYVGGSFTSIKSGTVTSARGAFAALDSTTGATLASVNIPFTGKYDPDNGGGGTTNITRFDVSADGSRVAAVGNFALVGGLPRVQLAVLDTSGPTATVAPWATNRYDRAHNSCAGVFDTFMRDIDFSPDGSYFVASSTGAFAGGAGSGTLCDTVTRWETDSTGNDPTWSDYTGGDTTYGVAVTGGVIYVGGHMRWENNPFQGDQAGPGAVPREGIAALDPVNGLPLSWNPGRTRGVGAQALLATDQGLWVGSDTKKIGGETHGRVAFMPLAGGTTIPSVPAATLPNDLFVAQRTTGAGNNVLYRVNAAGPALQSGDGGPDWTTDQGLVSGGNTADWGSTVPVDSTVPASTPKDIFATERWGEQDWNFPVAAGKSVTVRLYFANQYDGTAQATQRVFDVLIDGQTELDNFDIVAAAGNKTGTMRDFTITTDNDGVDVDFRAVTENPLVNGIEVIDNDAAPGSTTTGVLQRRAVDASGVPVGSTSTANSAMDWSTVRGAFLLNGTVYYGLNDGSLYRRTFDATTGATGAQQVVNLYDDPDDGSRIPFAIANMTGMFYDTATHRIYYTVFGDSRLYYRYFTPESRVVGAQTFEADSNGVDFASVAGMTLASGQILYGSSADGSLRSVPFSGGRVTGSPSVVSDDGTWKYRAILVPNG</sequence>
<evidence type="ECO:0000256" key="2">
    <source>
        <dbReference type="ARBA" id="ARBA00009141"/>
    </source>
</evidence>
<gene>
    <name evidence="13" type="ORF">ACFPGP_00815</name>
</gene>
<feature type="region of interest" description="Disordered" evidence="10">
    <location>
        <begin position="1"/>
        <end position="20"/>
    </location>
</feature>
<dbReference type="Pfam" id="PF11721">
    <property type="entry name" value="Malectin"/>
    <property type="match status" value="1"/>
</dbReference>
<evidence type="ECO:0000256" key="8">
    <source>
        <dbReference type="ARBA" id="ARBA00023180"/>
    </source>
</evidence>
<evidence type="ECO:0000256" key="4">
    <source>
        <dbReference type="ARBA" id="ARBA00022729"/>
    </source>
</evidence>
<evidence type="ECO:0000256" key="1">
    <source>
        <dbReference type="ARBA" id="ARBA00004115"/>
    </source>
</evidence>
<comment type="caution">
    <text evidence="13">The sequence shown here is derived from an EMBL/GenBank/DDBJ whole genome shotgun (WGS) entry which is preliminary data.</text>
</comment>
<keyword evidence="4 11" id="KW-0732">Signal</keyword>
<evidence type="ECO:0000259" key="12">
    <source>
        <dbReference type="Pfam" id="PF11721"/>
    </source>
</evidence>
<evidence type="ECO:0000313" key="13">
    <source>
        <dbReference type="EMBL" id="MFC5175189.1"/>
    </source>
</evidence>
<evidence type="ECO:0000256" key="7">
    <source>
        <dbReference type="ARBA" id="ARBA00023136"/>
    </source>
</evidence>
<dbReference type="Gene3D" id="2.60.120.430">
    <property type="entry name" value="Galactose-binding lectin"/>
    <property type="match status" value="1"/>
</dbReference>
<keyword evidence="14" id="KW-1185">Reference proteome</keyword>
<keyword evidence="3" id="KW-0812">Transmembrane</keyword>